<dbReference type="EMBL" id="CP022117">
    <property type="protein sequence ID" value="ASG16196.1"/>
    <property type="molecule type" value="Genomic_DNA"/>
</dbReference>
<dbReference type="AlphaFoldDB" id="A0A2C9NYH5"/>
<evidence type="ECO:0000313" key="2">
    <source>
        <dbReference type="Proteomes" id="UP000197157"/>
    </source>
</evidence>
<gene>
    <name evidence="1" type="ORF">LFZ25_09635</name>
</gene>
<name>A0A2C9NYH5_SALET</name>
<dbReference type="Proteomes" id="UP000197157">
    <property type="component" value="Chromosome"/>
</dbReference>
<protein>
    <submittedName>
        <fullName evidence="1">Uncharacterized protein</fullName>
    </submittedName>
</protein>
<reference evidence="1 2" key="1">
    <citation type="submission" date="2017-06" db="EMBL/GenBank/DDBJ databases">
        <title>Salmonella reference genomes for public health.</title>
        <authorList>
            <person name="Robertson J."/>
            <person name="Yoshida C."/>
            <person name="Gurnik S."/>
            <person name="Nash J."/>
        </authorList>
    </citation>
    <scope>NUCLEOTIDE SEQUENCE [LARGE SCALE GENOMIC DNA]</scope>
    <source>
        <strain evidence="1 2">S-1643</strain>
    </source>
</reference>
<organism evidence="1 2">
    <name type="scientific">Salmonella enterica subsp. enterica serovar Macclesfield str. S-1643</name>
    <dbReference type="NCBI Taxonomy" id="1242107"/>
    <lineage>
        <taxon>Bacteria</taxon>
        <taxon>Pseudomonadati</taxon>
        <taxon>Pseudomonadota</taxon>
        <taxon>Gammaproteobacteria</taxon>
        <taxon>Enterobacterales</taxon>
        <taxon>Enterobacteriaceae</taxon>
        <taxon>Salmonella</taxon>
    </lineage>
</organism>
<proteinExistence type="predicted"/>
<sequence length="79" mass="8845">MPSSFRLQTVVKRVIGNLEAKFNDNFAKIMRGIMMHKAAISQAKKKIGGSEKFSKVRNSGADTRVTVRNRGQQPNNIKL</sequence>
<dbReference type="SMR" id="A0A2C9NYH5"/>
<dbReference type="RefSeq" id="WP_001141165.1">
    <property type="nucleotide sequence ID" value="NZ_CP022117.1"/>
</dbReference>
<evidence type="ECO:0000313" key="1">
    <source>
        <dbReference type="EMBL" id="ASG16196.1"/>
    </source>
</evidence>
<accession>A0A2C9NYH5</accession>